<dbReference type="Pfam" id="PF02272">
    <property type="entry name" value="DHHA1"/>
    <property type="match status" value="1"/>
</dbReference>
<feature type="domain" description="DHH-CID" evidence="3">
    <location>
        <begin position="204"/>
        <end position="287"/>
    </location>
</feature>
<dbReference type="Gene3D" id="3.90.1640.30">
    <property type="match status" value="1"/>
</dbReference>
<comment type="caution">
    <text evidence="4">The sequence shown here is derived from an EMBL/GenBank/DDBJ whole genome shotgun (WGS) entry which is preliminary data.</text>
</comment>
<evidence type="ECO:0000313" key="4">
    <source>
        <dbReference type="EMBL" id="HIQ29836.1"/>
    </source>
</evidence>
<gene>
    <name evidence="4" type="ORF">EYH45_04650</name>
</gene>
<dbReference type="InterPro" id="IPR038763">
    <property type="entry name" value="DHH_sf"/>
</dbReference>
<dbReference type="GO" id="GO:0003676">
    <property type="term" value="F:nucleic acid binding"/>
    <property type="evidence" value="ECO:0007669"/>
    <property type="project" value="InterPro"/>
</dbReference>
<feature type="domain" description="DHHA1" evidence="2">
    <location>
        <begin position="369"/>
        <end position="471"/>
    </location>
</feature>
<feature type="domain" description="DDH" evidence="1">
    <location>
        <begin position="30"/>
        <end position="153"/>
    </location>
</feature>
<dbReference type="PANTHER" id="PTHR30255">
    <property type="entry name" value="SINGLE-STRANDED-DNA-SPECIFIC EXONUCLEASE RECJ"/>
    <property type="match status" value="1"/>
</dbReference>
<evidence type="ECO:0000259" key="2">
    <source>
        <dbReference type="Pfam" id="PF02272"/>
    </source>
</evidence>
<dbReference type="InterPro" id="IPR003156">
    <property type="entry name" value="DHHA1_dom"/>
</dbReference>
<dbReference type="Gene3D" id="3.10.310.30">
    <property type="match status" value="1"/>
</dbReference>
<dbReference type="EMBL" id="DQVM01000089">
    <property type="protein sequence ID" value="HIQ29836.1"/>
    <property type="molecule type" value="Genomic_DNA"/>
</dbReference>
<organism evidence="4 5">
    <name type="scientific">Caldiarchaeum subterraneum</name>
    <dbReference type="NCBI Taxonomy" id="311458"/>
    <lineage>
        <taxon>Archaea</taxon>
        <taxon>Nitrososphaerota</taxon>
        <taxon>Candidatus Caldarchaeales</taxon>
        <taxon>Candidatus Caldarchaeaceae</taxon>
        <taxon>Candidatus Caldarchaeum</taxon>
    </lineage>
</organism>
<dbReference type="Pfam" id="PF21763">
    <property type="entry name" value="DHH_CID"/>
    <property type="match status" value="1"/>
</dbReference>
<proteinExistence type="predicted"/>
<accession>A0A832ZYS8</accession>
<dbReference type="Pfam" id="PF01368">
    <property type="entry name" value="DHH"/>
    <property type="match status" value="1"/>
</dbReference>
<name>A0A832ZYS8_CALS0</name>
<dbReference type="GO" id="GO:0004527">
    <property type="term" value="F:exonuclease activity"/>
    <property type="evidence" value="ECO:0007669"/>
    <property type="project" value="UniProtKB-KW"/>
</dbReference>
<dbReference type="Proteomes" id="UP000608579">
    <property type="component" value="Unassembled WGS sequence"/>
</dbReference>
<dbReference type="InterPro" id="IPR001667">
    <property type="entry name" value="DDH_dom"/>
</dbReference>
<reference evidence="4" key="1">
    <citation type="journal article" date="2020" name="ISME J.">
        <title>Gammaproteobacteria mediating utilization of methyl-, sulfur- and petroleum organic compounds in deep ocean hydrothermal plumes.</title>
        <authorList>
            <person name="Zhou Z."/>
            <person name="Liu Y."/>
            <person name="Pan J."/>
            <person name="Cron B.R."/>
            <person name="Toner B.M."/>
            <person name="Anantharaman K."/>
            <person name="Breier J.A."/>
            <person name="Dick G.J."/>
            <person name="Li M."/>
        </authorList>
    </citation>
    <scope>NUCLEOTIDE SEQUENCE</scope>
    <source>
        <strain evidence="4">SZUA-1515</strain>
    </source>
</reference>
<dbReference type="InterPro" id="IPR051673">
    <property type="entry name" value="SSDNA_exonuclease_RecJ"/>
</dbReference>
<dbReference type="PANTHER" id="PTHR30255:SF2">
    <property type="entry name" value="SINGLE-STRANDED-DNA-SPECIFIC EXONUCLEASE RECJ"/>
    <property type="match status" value="1"/>
</dbReference>
<dbReference type="SUPFAM" id="SSF64182">
    <property type="entry name" value="DHH phosphoesterases"/>
    <property type="match status" value="1"/>
</dbReference>
<dbReference type="InterPro" id="IPR048515">
    <property type="entry name" value="DHH_CID"/>
</dbReference>
<evidence type="ECO:0000259" key="3">
    <source>
        <dbReference type="Pfam" id="PF21763"/>
    </source>
</evidence>
<evidence type="ECO:0000313" key="5">
    <source>
        <dbReference type="Proteomes" id="UP000608579"/>
    </source>
</evidence>
<sequence>MGSADTLGFLERVGRAAGLVSKWIREGAYIMVFTHNDADALSSAGIVGGALKREDAVFKIRSIPRIEEFIQLLDEGYVDSQHLIFTDLGSGYLHELTQRIGDRNVIILDHHTPADVEIPSRWVHVNPHEFGFNGATDISASGVSYLFAKAINEENVIYSTVAVVGALGDLQDKNEKRVLNGLNKMIVDDAVNAELLAMQEDFIIYGRGFKPIHVALASTTSPYIPGLSGQESNCYQFLIDIGIEPKLDGSWRTLAELSQDEKKRLYNGLIQYLTSRGLPANVVNELVGTVYELVKEEPWTSLRDAREFATLLNACGKTGNAWVGIAIALGERGWILETGQKLLDDYRNQLARSIEYVTKEEAIEEMNNIVVLKGGDVIDEKQISSVASILSSSNMLPANKPLIAIANAGEFVKISARASRELVEKGLNLGAILSKLTPRFGGRGGGHNIAAGAEVPSKRLIIFLAELDRAVGESLAAEG</sequence>
<evidence type="ECO:0000259" key="1">
    <source>
        <dbReference type="Pfam" id="PF01368"/>
    </source>
</evidence>
<protein>
    <submittedName>
        <fullName evidence="4">DHH family phosphoesterase</fullName>
    </submittedName>
</protein>
<dbReference type="AlphaFoldDB" id="A0A832ZYS8"/>